<keyword evidence="3 10" id="KW-0812">Transmembrane</keyword>
<dbReference type="PROSITE" id="PS50089">
    <property type="entry name" value="ZF_RING_2"/>
    <property type="match status" value="1"/>
</dbReference>
<accession>A0A8J5KWZ3</accession>
<evidence type="ECO:0000313" key="12">
    <source>
        <dbReference type="EMBL" id="KAG6496242.1"/>
    </source>
</evidence>
<evidence type="ECO:0000256" key="9">
    <source>
        <dbReference type="PROSITE-ProRule" id="PRU00175"/>
    </source>
</evidence>
<dbReference type="PANTHER" id="PTHR46905:SF21">
    <property type="entry name" value="RING-TYPE E3 UBIQUITIN TRANSFERASE"/>
    <property type="match status" value="1"/>
</dbReference>
<comment type="caution">
    <text evidence="12">The sequence shown here is derived from an EMBL/GenBank/DDBJ whole genome shotgun (WGS) entry which is preliminary data.</text>
</comment>
<evidence type="ECO:0000256" key="4">
    <source>
        <dbReference type="ARBA" id="ARBA00022723"/>
    </source>
</evidence>
<evidence type="ECO:0000259" key="11">
    <source>
        <dbReference type="PROSITE" id="PS50089"/>
    </source>
</evidence>
<evidence type="ECO:0000256" key="3">
    <source>
        <dbReference type="ARBA" id="ARBA00022692"/>
    </source>
</evidence>
<dbReference type="OrthoDB" id="8062037at2759"/>
<evidence type="ECO:0000256" key="10">
    <source>
        <dbReference type="SAM" id="Phobius"/>
    </source>
</evidence>
<keyword evidence="5" id="KW-0862">Zinc</keyword>
<proteinExistence type="inferred from homology"/>
<evidence type="ECO:0000256" key="2">
    <source>
        <dbReference type="ARBA" id="ARBA00022679"/>
    </source>
</evidence>
<keyword evidence="6 10" id="KW-1133">Transmembrane helix</keyword>
<name>A0A8J5KWZ3_ZINOF</name>
<evidence type="ECO:0000256" key="1">
    <source>
        <dbReference type="ARBA" id="ARBA00004167"/>
    </source>
</evidence>
<gene>
    <name evidence="12" type="ORF">ZIOFF_044100</name>
</gene>
<dbReference type="Pfam" id="PF13639">
    <property type="entry name" value="zf-RING_2"/>
    <property type="match status" value="1"/>
</dbReference>
<dbReference type="GO" id="GO:0016567">
    <property type="term" value="P:protein ubiquitination"/>
    <property type="evidence" value="ECO:0007669"/>
    <property type="project" value="InterPro"/>
</dbReference>
<dbReference type="GO" id="GO:0008270">
    <property type="term" value="F:zinc ion binding"/>
    <property type="evidence" value="ECO:0007669"/>
    <property type="project" value="UniProtKB-KW"/>
</dbReference>
<dbReference type="SMART" id="SM00184">
    <property type="entry name" value="RING"/>
    <property type="match status" value="1"/>
</dbReference>
<dbReference type="PANTHER" id="PTHR46905">
    <property type="entry name" value="RING-H2 FINGER PROTEIN ATL78"/>
    <property type="match status" value="1"/>
</dbReference>
<dbReference type="CDD" id="cd16461">
    <property type="entry name" value="RING-H2_EL5-like"/>
    <property type="match status" value="1"/>
</dbReference>
<evidence type="ECO:0000313" key="13">
    <source>
        <dbReference type="Proteomes" id="UP000734854"/>
    </source>
</evidence>
<reference evidence="12 13" key="1">
    <citation type="submission" date="2020-08" db="EMBL/GenBank/DDBJ databases">
        <title>Plant Genome Project.</title>
        <authorList>
            <person name="Zhang R.-G."/>
        </authorList>
    </citation>
    <scope>NUCLEOTIDE SEQUENCE [LARGE SCALE GENOMIC DNA]</scope>
    <source>
        <tissue evidence="12">Rhizome</tissue>
    </source>
</reference>
<sequence length="182" mass="18393">MAEAPTTLSNATVSGAAAAGDVGDDGYFNSSLVVVLAALLCTLMIVLGLNSMVRFAIRCGRRRFSSGRSSSRASSAAGSAAPAGNKKQALGRIPVVVYGPGATAGGFAATDCPICLGEFAKGEEVRVLPDCGHGFHVGCIDQWLGLQSSCPTCRRLVAWSAEETAGGAVAVGDGTSVVVEVR</sequence>
<keyword evidence="7 10" id="KW-0472">Membrane</keyword>
<evidence type="ECO:0000256" key="5">
    <source>
        <dbReference type="ARBA" id="ARBA00022833"/>
    </source>
</evidence>
<dbReference type="GO" id="GO:0016740">
    <property type="term" value="F:transferase activity"/>
    <property type="evidence" value="ECO:0007669"/>
    <property type="project" value="UniProtKB-KW"/>
</dbReference>
<keyword evidence="13" id="KW-1185">Reference proteome</keyword>
<dbReference type="InterPro" id="IPR001841">
    <property type="entry name" value="Znf_RING"/>
</dbReference>
<feature type="domain" description="RING-type" evidence="11">
    <location>
        <begin position="112"/>
        <end position="154"/>
    </location>
</feature>
<keyword evidence="2" id="KW-0808">Transferase</keyword>
<dbReference type="EMBL" id="JACMSC010000012">
    <property type="protein sequence ID" value="KAG6496242.1"/>
    <property type="molecule type" value="Genomic_DNA"/>
</dbReference>
<dbReference type="Proteomes" id="UP000734854">
    <property type="component" value="Unassembled WGS sequence"/>
</dbReference>
<evidence type="ECO:0000256" key="6">
    <source>
        <dbReference type="ARBA" id="ARBA00022989"/>
    </source>
</evidence>
<dbReference type="InterPro" id="IPR044602">
    <property type="entry name" value="ATL10/ATL72-79-like"/>
</dbReference>
<keyword evidence="9" id="KW-0863">Zinc-finger</keyword>
<keyword evidence="4" id="KW-0479">Metal-binding</keyword>
<comment type="subcellular location">
    <subcellularLocation>
        <location evidence="1">Membrane</location>
        <topology evidence="1">Single-pass membrane protein</topology>
    </subcellularLocation>
</comment>
<evidence type="ECO:0000256" key="8">
    <source>
        <dbReference type="ARBA" id="ARBA00024209"/>
    </source>
</evidence>
<evidence type="ECO:0000256" key="7">
    <source>
        <dbReference type="ARBA" id="ARBA00023136"/>
    </source>
</evidence>
<organism evidence="12 13">
    <name type="scientific">Zingiber officinale</name>
    <name type="common">Ginger</name>
    <name type="synonym">Amomum zingiber</name>
    <dbReference type="NCBI Taxonomy" id="94328"/>
    <lineage>
        <taxon>Eukaryota</taxon>
        <taxon>Viridiplantae</taxon>
        <taxon>Streptophyta</taxon>
        <taxon>Embryophyta</taxon>
        <taxon>Tracheophyta</taxon>
        <taxon>Spermatophyta</taxon>
        <taxon>Magnoliopsida</taxon>
        <taxon>Liliopsida</taxon>
        <taxon>Zingiberales</taxon>
        <taxon>Zingiberaceae</taxon>
        <taxon>Zingiber</taxon>
    </lineage>
</organism>
<dbReference type="GO" id="GO:0016020">
    <property type="term" value="C:membrane"/>
    <property type="evidence" value="ECO:0007669"/>
    <property type="project" value="UniProtKB-SubCell"/>
</dbReference>
<protein>
    <recommendedName>
        <fullName evidence="11">RING-type domain-containing protein</fullName>
    </recommendedName>
</protein>
<comment type="similarity">
    <text evidence="8">Belongs to the RING-type zinc finger family. ATL subfamily.</text>
</comment>
<feature type="transmembrane region" description="Helical" evidence="10">
    <location>
        <begin position="32"/>
        <end position="53"/>
    </location>
</feature>
<dbReference type="AlphaFoldDB" id="A0A8J5KWZ3"/>